<dbReference type="EMBL" id="GG666634">
    <property type="protein sequence ID" value="EEN47153.1"/>
    <property type="molecule type" value="Genomic_DNA"/>
</dbReference>
<name>C3ZJY6_BRAFL</name>
<dbReference type="Proteomes" id="UP000001554">
    <property type="component" value="Chromosome 3"/>
</dbReference>
<evidence type="ECO:0000313" key="3">
    <source>
        <dbReference type="Proteomes" id="UP000001554"/>
    </source>
</evidence>
<organism>
    <name type="scientific">Branchiostoma floridae</name>
    <name type="common">Florida lancelet</name>
    <name type="synonym">Amphioxus</name>
    <dbReference type="NCBI Taxonomy" id="7739"/>
    <lineage>
        <taxon>Eukaryota</taxon>
        <taxon>Metazoa</taxon>
        <taxon>Chordata</taxon>
        <taxon>Cephalochordata</taxon>
        <taxon>Leptocardii</taxon>
        <taxon>Amphioxiformes</taxon>
        <taxon>Branchiostomatidae</taxon>
        <taxon>Branchiostoma</taxon>
    </lineage>
</organism>
<evidence type="ECO:0000313" key="4">
    <source>
        <dbReference type="RefSeq" id="XP_035671624.1"/>
    </source>
</evidence>
<reference evidence="3" key="2">
    <citation type="journal article" date="2020" name="Nat. Ecol. Evol.">
        <title>Deeply conserved synteny resolves early events in vertebrate evolution.</title>
        <authorList>
            <person name="Simakov O."/>
            <person name="Marletaz F."/>
            <person name="Yue J.X."/>
            <person name="O'Connell B."/>
            <person name="Jenkins J."/>
            <person name="Brandt A."/>
            <person name="Calef R."/>
            <person name="Tung C.H."/>
            <person name="Huang T.K."/>
            <person name="Schmutz J."/>
            <person name="Satoh N."/>
            <person name="Yu J.K."/>
            <person name="Putnam N.H."/>
            <person name="Green R.E."/>
            <person name="Rokhsar D.S."/>
        </authorList>
    </citation>
    <scope>NUCLEOTIDE SEQUENCE [LARGE SCALE GENOMIC DNA]</scope>
    <source>
        <strain evidence="3">S238N-H82</strain>
    </source>
</reference>
<evidence type="ECO:0000313" key="2">
    <source>
        <dbReference type="EMBL" id="EEN47153.1"/>
    </source>
</evidence>
<reference evidence="2" key="1">
    <citation type="journal article" date="2008" name="Nature">
        <title>The amphioxus genome and the evolution of the chordate karyotype.</title>
        <authorList>
            <consortium name="US DOE Joint Genome Institute (JGI-PGF)"/>
            <person name="Putnam N.H."/>
            <person name="Butts T."/>
            <person name="Ferrier D.E.K."/>
            <person name="Furlong R.F."/>
            <person name="Hellsten U."/>
            <person name="Kawashima T."/>
            <person name="Robinson-Rechavi M."/>
            <person name="Shoguchi E."/>
            <person name="Terry A."/>
            <person name="Yu J.-K."/>
            <person name="Benito-Gutierrez E.L."/>
            <person name="Dubchak I."/>
            <person name="Garcia-Fernandez J."/>
            <person name="Gibson-Brown J.J."/>
            <person name="Grigoriev I.V."/>
            <person name="Horton A.C."/>
            <person name="de Jong P.J."/>
            <person name="Jurka J."/>
            <person name="Kapitonov V.V."/>
            <person name="Kohara Y."/>
            <person name="Kuroki Y."/>
            <person name="Lindquist E."/>
            <person name="Lucas S."/>
            <person name="Osoegawa K."/>
            <person name="Pennacchio L.A."/>
            <person name="Salamov A.A."/>
            <person name="Satou Y."/>
            <person name="Sauka-Spengler T."/>
            <person name="Schmutz J."/>
            <person name="Shin-I T."/>
            <person name="Toyoda A."/>
            <person name="Bronner-Fraser M."/>
            <person name="Fujiyama A."/>
            <person name="Holland L.Z."/>
            <person name="Holland P.W.H."/>
            <person name="Satoh N."/>
            <person name="Rokhsar D.S."/>
        </authorList>
    </citation>
    <scope>NUCLEOTIDE SEQUENCE [LARGE SCALE GENOMIC DNA]</scope>
    <source>
        <strain evidence="2">S238N-H82</strain>
        <tissue evidence="2">Testes</tissue>
    </source>
</reference>
<dbReference type="GeneID" id="118412705"/>
<protein>
    <submittedName>
        <fullName evidence="4">Uncharacterized protein LOC118412705</fullName>
    </submittedName>
</protein>
<dbReference type="InParanoid" id="C3ZJY6"/>
<feature type="region of interest" description="Disordered" evidence="1">
    <location>
        <begin position="142"/>
        <end position="163"/>
    </location>
</feature>
<dbReference type="AlphaFoldDB" id="C3ZJY6"/>
<reference evidence="4" key="3">
    <citation type="submission" date="2025-04" db="UniProtKB">
        <authorList>
            <consortium name="RefSeq"/>
        </authorList>
    </citation>
    <scope>IDENTIFICATION</scope>
    <source>
        <strain evidence="4">S238N-H82</strain>
        <tissue evidence="4">Testes</tissue>
    </source>
</reference>
<proteinExistence type="predicted"/>
<dbReference type="KEGG" id="bfo:118412705"/>
<keyword evidence="3" id="KW-1185">Reference proteome</keyword>
<evidence type="ECO:0000256" key="1">
    <source>
        <dbReference type="SAM" id="MobiDB-lite"/>
    </source>
</evidence>
<dbReference type="RefSeq" id="XP_035671624.1">
    <property type="nucleotide sequence ID" value="XM_035815731.1"/>
</dbReference>
<feature type="compositionally biased region" description="Basic and acidic residues" evidence="1">
    <location>
        <begin position="142"/>
        <end position="153"/>
    </location>
</feature>
<sequence>MADQIEQAGQAVAQPVLEMVAEWGRVYLRITDVWLARGVAIGAFYLANRALTMLAVRRAVERRDPDNPDQPADPQVGLEAEVDSLLVPVIFYSQLGYEYFASISNGPFLKSCLQREMEKIGYERKIKLSLTRWNLPNLPEDRAVQEEKAREEGSVTDTPEEEKEEAMEVTKPLLHVELQDGPLKELTANLQPYKDLPTAQRFFKAYSCLEKAVVILNSASSSGYKEGEGVEHLLEGLMLMECVGPDAVNPVLYDRSWLHLDKTHLDNHVFAQLQANPNSTPCLLIQALQLPHGHTRIDAINHVIDIVLQHGDTDPIYKHLTYMYCALGITTLAVTKQAGLALSAYASALMYKPDDMLTLQLTALCSVSVSVSQAIRQFRHFLAKAPSCHEAVPWALYHLASLYSQQDTYVHRDTILHYYNMAQEADTNRLPAFKQVQSEHTEPASKGYKQVMVYVQAS</sequence>
<gene>
    <name evidence="4" type="primary">LOC118412705</name>
    <name evidence="2" type="ORF">BRAFLDRAFT_105511</name>
</gene>
<accession>C3ZJY6</accession>